<gene>
    <name evidence="1" type="ORF">CHC_T00007965001</name>
</gene>
<protein>
    <submittedName>
        <fullName evidence="1">Uncharacterized protein</fullName>
    </submittedName>
</protein>
<organism evidence="1 2">
    <name type="scientific">Chondrus crispus</name>
    <name type="common">Carrageen Irish moss</name>
    <name type="synonym">Polymorpha crispa</name>
    <dbReference type="NCBI Taxonomy" id="2769"/>
    <lineage>
        <taxon>Eukaryota</taxon>
        <taxon>Rhodophyta</taxon>
        <taxon>Florideophyceae</taxon>
        <taxon>Rhodymeniophycidae</taxon>
        <taxon>Gigartinales</taxon>
        <taxon>Gigartinaceae</taxon>
        <taxon>Chondrus</taxon>
    </lineage>
</organism>
<dbReference type="EMBL" id="HG001523">
    <property type="protein sequence ID" value="CDF77467.1"/>
    <property type="molecule type" value="Genomic_DNA"/>
</dbReference>
<evidence type="ECO:0000313" key="2">
    <source>
        <dbReference type="Proteomes" id="UP000012073"/>
    </source>
</evidence>
<dbReference type="AlphaFoldDB" id="S0F371"/>
<evidence type="ECO:0000313" key="1">
    <source>
        <dbReference type="EMBL" id="CDF77467.1"/>
    </source>
</evidence>
<accession>S0F371</accession>
<dbReference type="RefSeq" id="XP_005712341.1">
    <property type="nucleotide sequence ID" value="XM_005712284.1"/>
</dbReference>
<dbReference type="KEGG" id="ccp:CHC_T00007965001"/>
<dbReference type="Proteomes" id="UP000012073">
    <property type="component" value="Unassembled WGS sequence"/>
</dbReference>
<sequence>MRYFVQLIPTLVDMAKQLDRYNQPIFMVHGDFARRNIGCKEYDGIKQKHVTPRLVVRGHLTPIFRH</sequence>
<proteinExistence type="predicted"/>
<reference evidence="2" key="1">
    <citation type="journal article" date="2013" name="Proc. Natl. Acad. Sci. U.S.A.">
        <title>Genome structure and metabolic features in the red seaweed Chondrus crispus shed light on evolution of the Archaeplastida.</title>
        <authorList>
            <person name="Collen J."/>
            <person name="Porcel B."/>
            <person name="Carre W."/>
            <person name="Ball S.G."/>
            <person name="Chaparro C."/>
            <person name="Tonon T."/>
            <person name="Barbeyron T."/>
            <person name="Michel G."/>
            <person name="Noel B."/>
            <person name="Valentin K."/>
            <person name="Elias M."/>
            <person name="Artiguenave F."/>
            <person name="Arun A."/>
            <person name="Aury J.M."/>
            <person name="Barbosa-Neto J.F."/>
            <person name="Bothwell J.H."/>
            <person name="Bouget F.Y."/>
            <person name="Brillet L."/>
            <person name="Cabello-Hurtado F."/>
            <person name="Capella-Gutierrez S."/>
            <person name="Charrier B."/>
            <person name="Cladiere L."/>
            <person name="Cock J.M."/>
            <person name="Coelho S.M."/>
            <person name="Colleoni C."/>
            <person name="Czjzek M."/>
            <person name="Da Silva C."/>
            <person name="Delage L."/>
            <person name="Denoeud F."/>
            <person name="Deschamps P."/>
            <person name="Dittami S.M."/>
            <person name="Gabaldon T."/>
            <person name="Gachon C.M."/>
            <person name="Groisillier A."/>
            <person name="Herve C."/>
            <person name="Jabbari K."/>
            <person name="Katinka M."/>
            <person name="Kloareg B."/>
            <person name="Kowalczyk N."/>
            <person name="Labadie K."/>
            <person name="Leblanc C."/>
            <person name="Lopez P.J."/>
            <person name="McLachlan D.H."/>
            <person name="Meslet-Cladiere L."/>
            <person name="Moustafa A."/>
            <person name="Nehr Z."/>
            <person name="Nyvall Collen P."/>
            <person name="Panaud O."/>
            <person name="Partensky F."/>
            <person name="Poulain J."/>
            <person name="Rensing S.A."/>
            <person name="Rousvoal S."/>
            <person name="Samson G."/>
            <person name="Symeonidi A."/>
            <person name="Weissenbach J."/>
            <person name="Zambounis A."/>
            <person name="Wincker P."/>
            <person name="Boyen C."/>
        </authorList>
    </citation>
    <scope>NUCLEOTIDE SEQUENCE [LARGE SCALE GENOMIC DNA]</scope>
    <source>
        <strain evidence="2">cv. Stackhouse</strain>
    </source>
</reference>
<dbReference type="GeneID" id="17320040"/>
<name>S0F371_CHOCR</name>
<dbReference type="Gramene" id="CDF77467">
    <property type="protein sequence ID" value="CDF77467"/>
    <property type="gene ID" value="CHC_T00007965001"/>
</dbReference>
<keyword evidence="2" id="KW-1185">Reference proteome</keyword>